<reference evidence="1" key="4">
    <citation type="submission" date="2024-09" db="EMBL/GenBank/DDBJ databases">
        <authorList>
            <person name="Sun Q."/>
            <person name="Mori K."/>
        </authorList>
    </citation>
    <scope>NUCLEOTIDE SEQUENCE</scope>
    <source>
        <strain evidence="1">KCTC 62575</strain>
    </source>
</reference>
<evidence type="ECO:0000313" key="3">
    <source>
        <dbReference type="Proteomes" id="UP000240957"/>
    </source>
</evidence>
<evidence type="ECO:0000313" key="4">
    <source>
        <dbReference type="Proteomes" id="UP001595455"/>
    </source>
</evidence>
<reference evidence="2 3" key="2">
    <citation type="submission" date="2018-08" db="EMBL/GenBank/DDBJ databases">
        <title>The draft genome of Acinetobacter sichuanensis strain WCHAc060041.</title>
        <authorList>
            <person name="Qin J."/>
            <person name="Feng Y."/>
            <person name="Zong Z."/>
        </authorList>
    </citation>
    <scope>NUCLEOTIDE SEQUENCE [LARGE SCALE GENOMIC DNA]</scope>
    <source>
        <strain evidence="2 3">WCHAc060041</strain>
    </source>
</reference>
<dbReference type="AlphaFoldDB" id="A0A371YPL5"/>
<dbReference type="OrthoDB" id="7056003at2"/>
<dbReference type="Gene3D" id="3.40.1350.10">
    <property type="match status" value="1"/>
</dbReference>
<keyword evidence="4" id="KW-1185">Reference proteome</keyword>
<organism evidence="2 3">
    <name type="scientific">Acinetobacter sichuanensis</name>
    <dbReference type="NCBI Taxonomy" id="2136183"/>
    <lineage>
        <taxon>Bacteria</taxon>
        <taxon>Pseudomonadati</taxon>
        <taxon>Pseudomonadota</taxon>
        <taxon>Gammaproteobacteria</taxon>
        <taxon>Moraxellales</taxon>
        <taxon>Moraxellaceae</taxon>
        <taxon>Acinetobacter</taxon>
    </lineage>
</organism>
<reference evidence="4" key="3">
    <citation type="journal article" date="2019" name="Int. J. Syst. Evol. Microbiol.">
        <title>The Global Catalogue of Microorganisms (GCM) 10K type strain sequencing project: providing services to taxonomists for standard genome sequencing and annotation.</title>
        <authorList>
            <consortium name="The Broad Institute Genomics Platform"/>
            <consortium name="The Broad Institute Genome Sequencing Center for Infectious Disease"/>
            <person name="Wu L."/>
            <person name="Ma J."/>
        </authorList>
    </citation>
    <scope>NUCLEOTIDE SEQUENCE [LARGE SCALE GENOMIC DNA]</scope>
    <source>
        <strain evidence="4">KCTC 62575</strain>
    </source>
</reference>
<accession>A0A371YPL5</accession>
<dbReference type="Proteomes" id="UP001595455">
    <property type="component" value="Unassembled WGS sequence"/>
</dbReference>
<dbReference type="EMBL" id="PYIX02000017">
    <property type="protein sequence ID" value="RFC83415.1"/>
    <property type="molecule type" value="Genomic_DNA"/>
</dbReference>
<dbReference type="GO" id="GO:0003676">
    <property type="term" value="F:nucleic acid binding"/>
    <property type="evidence" value="ECO:0007669"/>
    <property type="project" value="InterPro"/>
</dbReference>
<protein>
    <recommendedName>
        <fullName evidence="5">DUF1887 family protein</fullName>
    </recommendedName>
</protein>
<comment type="caution">
    <text evidence="2">The sequence shown here is derived from an EMBL/GenBank/DDBJ whole genome shotgun (WGS) entry which is preliminary data.</text>
</comment>
<evidence type="ECO:0000313" key="1">
    <source>
        <dbReference type="EMBL" id="MFC2998140.1"/>
    </source>
</evidence>
<dbReference type="RefSeq" id="WP_107008442.1">
    <property type="nucleotide sequence ID" value="NZ_JBHRSF010000170.1"/>
</dbReference>
<dbReference type="SUPFAM" id="SSF52980">
    <property type="entry name" value="Restriction endonuclease-like"/>
    <property type="match status" value="1"/>
</dbReference>
<name>A0A371YPL5_9GAMM</name>
<dbReference type="InterPro" id="IPR011856">
    <property type="entry name" value="tRNA_endonuc-like_dom_sf"/>
</dbReference>
<dbReference type="Gene3D" id="3.40.50.10770">
    <property type="entry name" value="Hypothetical protein VC1899 like domain (Restriction endonuclease-like)"/>
    <property type="match status" value="1"/>
</dbReference>
<dbReference type="EMBL" id="JBHRSF010000170">
    <property type="protein sequence ID" value="MFC2998140.1"/>
    <property type="molecule type" value="Genomic_DNA"/>
</dbReference>
<dbReference type="Proteomes" id="UP000240957">
    <property type="component" value="Unassembled WGS sequence"/>
</dbReference>
<dbReference type="InterPro" id="IPR011335">
    <property type="entry name" value="Restrct_endonuc-II-like"/>
</dbReference>
<reference evidence="1" key="1">
    <citation type="journal article" date="2014" name="Int. J. Syst. Evol. Microbiol.">
        <title>Complete genome of a new Firmicutes species belonging to the dominant human colonic microbiota ('Ruminococcus bicirculans') reveals two chromosomes and a selective capacity to utilize plant glucans.</title>
        <authorList>
            <consortium name="NISC Comparative Sequencing Program"/>
            <person name="Wegmann U."/>
            <person name="Louis P."/>
            <person name="Goesmann A."/>
            <person name="Henrissat B."/>
            <person name="Duncan S.H."/>
            <person name="Flint H.J."/>
        </authorList>
    </citation>
    <scope>NUCLEOTIDE SEQUENCE</scope>
    <source>
        <strain evidence="1">KCTC 62575</strain>
    </source>
</reference>
<evidence type="ECO:0000313" key="2">
    <source>
        <dbReference type="EMBL" id="RFC83415.1"/>
    </source>
</evidence>
<gene>
    <name evidence="1" type="ORF">ACFODO_23400</name>
    <name evidence="2" type="ORF">C9E89_011230</name>
</gene>
<evidence type="ECO:0008006" key="5">
    <source>
        <dbReference type="Google" id="ProtNLM"/>
    </source>
</evidence>
<proteinExistence type="predicted"/>
<sequence>MSHSPIKHYVILVSEHNIAEYQACLSFQPEHIHLIITTRMQKAAQRLQKTLENSSLSSKIHLIPSDHHYPLSGESALEISKWIEHVFQPYTQQWQAQDFCVLNMTGATKILSTLLLYAYPWQKIHYQPFLPQQAQLQVEQLYIHPTNNHLVFSERTALNSEIDLLNALRLYADQVKSHTPNPIFQRPESIDLALQRFEAQKENSDHPFTAITPVLQQLWFVDKPNQKTVFKSWQDFQYATPTRLHEFFKQLYQLDENATTLRCDEQGVELPTIQYKKMQNWRKWISGDWFEQLIYHWLIQQGVAPQRLRQGVQISSAQASGNETDILLLKNNQLHFLEIKSDISKQQSLKEFEGQLLAQSDQLGKVNKVLVVSDSIKRSKSTEQWLAFENNCQSKQIRIIVISKAEDLDVLI</sequence>